<reference evidence="3 4" key="1">
    <citation type="journal article" date="2018" name="Arch. Microbiol.">
        <title>New insights into the metabolic potential of the phototrophic purple bacterium Rhodopila globiformis DSM 161(T) from its draft genome sequence and evidence for a vanadium-dependent nitrogenase.</title>
        <authorList>
            <person name="Imhoff J.F."/>
            <person name="Rahn T."/>
            <person name="Kunzel S."/>
            <person name="Neulinger S.C."/>
        </authorList>
    </citation>
    <scope>NUCLEOTIDE SEQUENCE [LARGE SCALE GENOMIC DNA]</scope>
    <source>
        <strain evidence="3 4">DSM 16996</strain>
    </source>
</reference>
<dbReference type="EMBL" id="NHSJ01000102">
    <property type="protein sequence ID" value="PPQ28836.1"/>
    <property type="molecule type" value="Genomic_DNA"/>
</dbReference>
<keyword evidence="1" id="KW-1133">Transmembrane helix</keyword>
<gene>
    <name evidence="3" type="ORF">CCR94_16805</name>
</gene>
<feature type="transmembrane region" description="Helical" evidence="1">
    <location>
        <begin position="75"/>
        <end position="94"/>
    </location>
</feature>
<dbReference type="Pfam" id="PF01757">
    <property type="entry name" value="Acyl_transf_3"/>
    <property type="match status" value="1"/>
</dbReference>
<keyword evidence="1" id="KW-0472">Membrane</keyword>
<comment type="caution">
    <text evidence="3">The sequence shown here is derived from an EMBL/GenBank/DDBJ whole genome shotgun (WGS) entry which is preliminary data.</text>
</comment>
<dbReference type="PANTHER" id="PTHR23028">
    <property type="entry name" value="ACETYLTRANSFERASE"/>
    <property type="match status" value="1"/>
</dbReference>
<keyword evidence="1" id="KW-0812">Transmembrane</keyword>
<proteinExistence type="predicted"/>
<accession>A0A2S6N2K9</accession>
<feature type="domain" description="Acyltransferase 3" evidence="2">
    <location>
        <begin position="16"/>
        <end position="162"/>
    </location>
</feature>
<dbReference type="GO" id="GO:0000271">
    <property type="term" value="P:polysaccharide biosynthetic process"/>
    <property type="evidence" value="ECO:0007669"/>
    <property type="project" value="TreeGrafter"/>
</dbReference>
<evidence type="ECO:0000313" key="3">
    <source>
        <dbReference type="EMBL" id="PPQ28836.1"/>
    </source>
</evidence>
<protein>
    <recommendedName>
        <fullName evidence="2">Acyltransferase 3 domain-containing protein</fullName>
    </recommendedName>
</protein>
<name>A0A2S6N2K9_9HYPH</name>
<dbReference type="PANTHER" id="PTHR23028:SF53">
    <property type="entry name" value="ACYL_TRANSF_3 DOMAIN-CONTAINING PROTEIN"/>
    <property type="match status" value="1"/>
</dbReference>
<evidence type="ECO:0000259" key="2">
    <source>
        <dbReference type="Pfam" id="PF01757"/>
    </source>
</evidence>
<dbReference type="Proteomes" id="UP000239089">
    <property type="component" value="Unassembled WGS sequence"/>
</dbReference>
<dbReference type="GO" id="GO:0016020">
    <property type="term" value="C:membrane"/>
    <property type="evidence" value="ECO:0007669"/>
    <property type="project" value="TreeGrafter"/>
</dbReference>
<evidence type="ECO:0000256" key="1">
    <source>
        <dbReference type="SAM" id="Phobius"/>
    </source>
</evidence>
<dbReference type="GO" id="GO:0016747">
    <property type="term" value="F:acyltransferase activity, transferring groups other than amino-acyl groups"/>
    <property type="evidence" value="ECO:0007669"/>
    <property type="project" value="InterPro"/>
</dbReference>
<evidence type="ECO:0000313" key="4">
    <source>
        <dbReference type="Proteomes" id="UP000239089"/>
    </source>
</evidence>
<keyword evidence="4" id="KW-1185">Reference proteome</keyword>
<feature type="transmembrane region" description="Helical" evidence="1">
    <location>
        <begin position="46"/>
        <end position="69"/>
    </location>
</feature>
<organism evidence="3 4">
    <name type="scientific">Rhodoblastus sphagnicola</name>
    <dbReference type="NCBI Taxonomy" id="333368"/>
    <lineage>
        <taxon>Bacteria</taxon>
        <taxon>Pseudomonadati</taxon>
        <taxon>Pseudomonadota</taxon>
        <taxon>Alphaproteobacteria</taxon>
        <taxon>Hyphomicrobiales</taxon>
        <taxon>Rhodoblastaceae</taxon>
        <taxon>Rhodoblastus</taxon>
    </lineage>
</organism>
<dbReference type="InterPro" id="IPR050879">
    <property type="entry name" value="Acyltransferase_3"/>
</dbReference>
<feature type="transmembrane region" description="Helical" evidence="1">
    <location>
        <begin position="20"/>
        <end position="39"/>
    </location>
</feature>
<feature type="transmembrane region" description="Helical" evidence="1">
    <location>
        <begin position="143"/>
        <end position="165"/>
    </location>
</feature>
<dbReference type="AlphaFoldDB" id="A0A2S6N2K9"/>
<feature type="transmembrane region" description="Helical" evidence="1">
    <location>
        <begin position="106"/>
        <end position="131"/>
    </location>
</feature>
<dbReference type="InterPro" id="IPR002656">
    <property type="entry name" value="Acyl_transf_3_dom"/>
</dbReference>
<sequence>MLGAWTLGPAAYYNIYHTMLGRLDQFLIGMAAAAVFAHYRGRISKGLGFALAALALALLTAWLAIFGPLNYPLNMLSFTVEALLFSIVIIGFHAAGGVRGRVGRALAVLGSASYSLYLLHLFVGAVVLKLVNQWAPDLHMAGFLRTLLFVFLPSIALSLLTYFSIEKPFIELGKKLGPNAPTEVPAP</sequence>